<dbReference type="OrthoDB" id="6434847at2759"/>
<proteinExistence type="predicted"/>
<reference evidence="2 3" key="1">
    <citation type="journal article" date="2019" name="Sci. Rep.">
        <title>Orb-weaving spider Araneus ventricosus genome elucidates the spidroin gene catalogue.</title>
        <authorList>
            <person name="Kono N."/>
            <person name="Nakamura H."/>
            <person name="Ohtoshi R."/>
            <person name="Moran D.A.P."/>
            <person name="Shinohara A."/>
            <person name="Yoshida Y."/>
            <person name="Fujiwara M."/>
            <person name="Mori M."/>
            <person name="Tomita M."/>
            <person name="Arakawa K."/>
        </authorList>
    </citation>
    <scope>NUCLEOTIDE SEQUENCE [LARGE SCALE GENOMIC DNA]</scope>
</reference>
<protein>
    <submittedName>
        <fullName evidence="2">DC-STAMP domain-containing protein 2</fullName>
    </submittedName>
</protein>
<keyword evidence="1" id="KW-0812">Transmembrane</keyword>
<accession>A0A4Y2H5T5</accession>
<dbReference type="PANTHER" id="PTHR21041">
    <property type="entry name" value="DENDRITIC CELL-SPECIFIC TRANSMEMBRANE PROTEIN"/>
    <property type="match status" value="1"/>
</dbReference>
<organism evidence="2 3">
    <name type="scientific">Araneus ventricosus</name>
    <name type="common">Orbweaver spider</name>
    <name type="synonym">Epeira ventricosa</name>
    <dbReference type="NCBI Taxonomy" id="182803"/>
    <lineage>
        <taxon>Eukaryota</taxon>
        <taxon>Metazoa</taxon>
        <taxon>Ecdysozoa</taxon>
        <taxon>Arthropoda</taxon>
        <taxon>Chelicerata</taxon>
        <taxon>Arachnida</taxon>
        <taxon>Araneae</taxon>
        <taxon>Araneomorphae</taxon>
        <taxon>Entelegynae</taxon>
        <taxon>Araneoidea</taxon>
        <taxon>Araneidae</taxon>
        <taxon>Araneus</taxon>
    </lineage>
</organism>
<keyword evidence="3" id="KW-1185">Reference proteome</keyword>
<keyword evidence="1" id="KW-1133">Transmembrane helix</keyword>
<gene>
    <name evidence="2" type="primary">DCST2_0</name>
    <name evidence="2" type="ORF">AVEN_187003_1</name>
</gene>
<dbReference type="Pfam" id="PF26039">
    <property type="entry name" value="Dcst2"/>
    <property type="match status" value="1"/>
</dbReference>
<dbReference type="InterPro" id="IPR051856">
    <property type="entry name" value="CSR-E3_Ligase_Protein"/>
</dbReference>
<dbReference type="Proteomes" id="UP000499080">
    <property type="component" value="Unassembled WGS sequence"/>
</dbReference>
<comment type="caution">
    <text evidence="2">The sequence shown here is derived from an EMBL/GenBank/DDBJ whole genome shotgun (WGS) entry which is preliminary data.</text>
</comment>
<evidence type="ECO:0000313" key="2">
    <source>
        <dbReference type="EMBL" id="GBM59694.1"/>
    </source>
</evidence>
<dbReference type="PANTHER" id="PTHR21041:SF9">
    <property type="entry name" value="DENDRITIC CELL-SPECIFIC TRANSMEMBRANE PROTEIN-LIKE DOMAIN-CONTAINING PROTEIN"/>
    <property type="match status" value="1"/>
</dbReference>
<evidence type="ECO:0000256" key="1">
    <source>
        <dbReference type="SAM" id="Phobius"/>
    </source>
</evidence>
<feature type="transmembrane region" description="Helical" evidence="1">
    <location>
        <begin position="27"/>
        <end position="48"/>
    </location>
</feature>
<sequence length="264" mass="29812">MLPGHRSGVSRRPCLAGSFENLTLRSFLGFLLGLLLTTAIFFFLLYQLNCSPRITTFICCVLGVILTNGLAFKPEVRCIVLLALPSLFSSRGRTVLIAYTYILVMSGPVKNALRNANVLVNSLNCGQEIVIKQTKAIMKSIFAPLIAIVDVMRDILKALKEFARMMKEAFIAIRDLFLEIINAIKVVFQWLHSIVEVCTSKYGSPYQRCTKAFDDAIDDCEQKMGVFKFLCQIVTAVKFVCEIARSEYTEFVIFLTWELLIFLF</sequence>
<keyword evidence="1" id="KW-0472">Membrane</keyword>
<name>A0A4Y2H5T5_ARAVE</name>
<dbReference type="AlphaFoldDB" id="A0A4Y2H5T5"/>
<dbReference type="EMBL" id="BGPR01001694">
    <property type="protein sequence ID" value="GBM59694.1"/>
    <property type="molecule type" value="Genomic_DNA"/>
</dbReference>
<feature type="transmembrane region" description="Helical" evidence="1">
    <location>
        <begin position="54"/>
        <end position="72"/>
    </location>
</feature>
<evidence type="ECO:0000313" key="3">
    <source>
        <dbReference type="Proteomes" id="UP000499080"/>
    </source>
</evidence>